<dbReference type="Pfam" id="PF08905">
    <property type="entry name" value="DUF1850"/>
    <property type="match status" value="1"/>
</dbReference>
<dbReference type="EMBL" id="LNQE01001897">
    <property type="protein sequence ID" value="KUG02995.1"/>
    <property type="molecule type" value="Genomic_DNA"/>
</dbReference>
<comment type="caution">
    <text evidence="1">The sequence shown here is derived from an EMBL/GenBank/DDBJ whole genome shotgun (WGS) entry which is preliminary data.</text>
</comment>
<organism evidence="1">
    <name type="scientific">hydrocarbon metagenome</name>
    <dbReference type="NCBI Taxonomy" id="938273"/>
    <lineage>
        <taxon>unclassified sequences</taxon>
        <taxon>metagenomes</taxon>
        <taxon>ecological metagenomes</taxon>
    </lineage>
</organism>
<gene>
    <name evidence="1" type="ORF">ASZ90_019607</name>
</gene>
<evidence type="ECO:0000313" key="1">
    <source>
        <dbReference type="EMBL" id="KUG02995.1"/>
    </source>
</evidence>
<proteinExistence type="predicted"/>
<sequence>MTRNHKWLVVSAAGIIILILLTASMIQIPALVISEQRGDELLIIPLLNGRDFDYQYIHSVQKTPVQEHFTAAPDNQLLLTSTTYQSFGVGLPFMPGEGTLEHIDGKYVLSGINRKFNHINIGFITLAHQELSYNGKCYSFQDHFVSGTILVVEVKQFSALEIMRKITRRIYSEGP</sequence>
<dbReference type="InterPro" id="IPR015001">
    <property type="entry name" value="DUF1850"/>
</dbReference>
<accession>A0A0W8E3U2</accession>
<name>A0A0W8E3U2_9ZZZZ</name>
<reference evidence="1" key="1">
    <citation type="journal article" date="2015" name="Proc. Natl. Acad. Sci. U.S.A.">
        <title>Networks of energetic and metabolic interactions define dynamics in microbial communities.</title>
        <authorList>
            <person name="Embree M."/>
            <person name="Liu J.K."/>
            <person name="Al-Bassam M.M."/>
            <person name="Zengler K."/>
        </authorList>
    </citation>
    <scope>NUCLEOTIDE SEQUENCE</scope>
</reference>
<protein>
    <recommendedName>
        <fullName evidence="2">DUF1850 domain-containing protein</fullName>
    </recommendedName>
</protein>
<dbReference type="AlphaFoldDB" id="A0A0W8E3U2"/>
<evidence type="ECO:0008006" key="2">
    <source>
        <dbReference type="Google" id="ProtNLM"/>
    </source>
</evidence>